<evidence type="ECO:0000256" key="3">
    <source>
        <dbReference type="ARBA" id="ARBA00022723"/>
    </source>
</evidence>
<dbReference type="AlphaFoldDB" id="A0A1E4TZC5"/>
<dbReference type="GO" id="GO:0019358">
    <property type="term" value="P:nicotinate nucleotide salvage"/>
    <property type="evidence" value="ECO:0007669"/>
    <property type="project" value="EnsemblFungi"/>
</dbReference>
<dbReference type="GO" id="GO:0005777">
    <property type="term" value="C:peroxisome"/>
    <property type="evidence" value="ECO:0007669"/>
    <property type="project" value="EnsemblFungi"/>
</dbReference>
<keyword evidence="10" id="KW-1185">Reference proteome</keyword>
<evidence type="ECO:0000256" key="6">
    <source>
        <dbReference type="ARBA" id="ARBA00039017"/>
    </source>
</evidence>
<dbReference type="GO" id="GO:0005634">
    <property type="term" value="C:nucleus"/>
    <property type="evidence" value="ECO:0007669"/>
    <property type="project" value="EnsemblFungi"/>
</dbReference>
<dbReference type="GO" id="GO:0000781">
    <property type="term" value="C:chromosome, telomeric region"/>
    <property type="evidence" value="ECO:0007669"/>
    <property type="project" value="GOC"/>
</dbReference>
<keyword evidence="4" id="KW-0378">Hydrolase</keyword>
<evidence type="ECO:0000256" key="7">
    <source>
        <dbReference type="ARBA" id="ARBA00043224"/>
    </source>
</evidence>
<dbReference type="GO" id="GO:1904524">
    <property type="term" value="P:negative regulation of DNA amplification"/>
    <property type="evidence" value="ECO:0007669"/>
    <property type="project" value="EnsemblFungi"/>
</dbReference>
<dbReference type="InterPro" id="IPR052347">
    <property type="entry name" value="Isochorismatase_Nicotinamidase"/>
</dbReference>
<gene>
    <name evidence="9" type="ORF">PACTADRAFT_84336</name>
</gene>
<evidence type="ECO:0000256" key="2">
    <source>
        <dbReference type="ARBA" id="ARBA00022642"/>
    </source>
</evidence>
<dbReference type="OrthoDB" id="3341310at2759"/>
<keyword evidence="3" id="KW-0479">Metal-binding</keyword>
<organism evidence="9 10">
    <name type="scientific">Pachysolen tannophilus NRRL Y-2460</name>
    <dbReference type="NCBI Taxonomy" id="669874"/>
    <lineage>
        <taxon>Eukaryota</taxon>
        <taxon>Fungi</taxon>
        <taxon>Dikarya</taxon>
        <taxon>Ascomycota</taxon>
        <taxon>Saccharomycotina</taxon>
        <taxon>Pichiomycetes</taxon>
        <taxon>Pachysolenaceae</taxon>
        <taxon>Pachysolen</taxon>
    </lineage>
</organism>
<sequence>MAVSHSNAALIIVDLQEDFLPPNGSLAVTDGRSIIPKIAKLLELKWDLVVTTQDWHPKTHTSFASNHKDVKPFQELTFKHPLNEIDPKTGEIKIMKQVVWPDHCIQNSFGSEIAKEFKIPLHKLEENGNCKTVNVKKGYIEDREYYSCFQDSWGLHKTELNDYLKENKITDVFLVGIAYDFCVLHSAKDASALGYNTFVISDCSKSVYPNDITKTDEIYTSSNVKIIDSSSKELANLK</sequence>
<dbReference type="GO" id="GO:0008936">
    <property type="term" value="F:nicotinamidase activity"/>
    <property type="evidence" value="ECO:0007669"/>
    <property type="project" value="UniProtKB-EC"/>
</dbReference>
<evidence type="ECO:0000313" key="9">
    <source>
        <dbReference type="EMBL" id="ODV97095.1"/>
    </source>
</evidence>
<reference evidence="10" key="1">
    <citation type="submission" date="2016-05" db="EMBL/GenBank/DDBJ databases">
        <title>Comparative genomics of biotechnologically important yeasts.</title>
        <authorList>
            <consortium name="DOE Joint Genome Institute"/>
            <person name="Riley R."/>
            <person name="Haridas S."/>
            <person name="Wolfe K.H."/>
            <person name="Lopes M.R."/>
            <person name="Hittinger C.T."/>
            <person name="Goker M."/>
            <person name="Salamov A."/>
            <person name="Wisecaver J."/>
            <person name="Long T.M."/>
            <person name="Aerts A.L."/>
            <person name="Barry K."/>
            <person name="Choi C."/>
            <person name="Clum A."/>
            <person name="Coughlan A.Y."/>
            <person name="Deshpande S."/>
            <person name="Douglass A.P."/>
            <person name="Hanson S.J."/>
            <person name="Klenk H.-P."/>
            <person name="Labutti K."/>
            <person name="Lapidus A."/>
            <person name="Lindquist E."/>
            <person name="Lipzen A."/>
            <person name="Meier-Kolthoff J.P."/>
            <person name="Ohm R.A."/>
            <person name="Otillar R.P."/>
            <person name="Pangilinan J."/>
            <person name="Peng Y."/>
            <person name="Rokas A."/>
            <person name="Rosa C.A."/>
            <person name="Scheuner C."/>
            <person name="Sibirny A.A."/>
            <person name="Slot J.C."/>
            <person name="Stielow J.B."/>
            <person name="Sun H."/>
            <person name="Kurtzman C.P."/>
            <person name="Blackwell M."/>
            <person name="Grigoriev I.V."/>
            <person name="Jeffries T.W."/>
        </authorList>
    </citation>
    <scope>NUCLEOTIDE SEQUENCE [LARGE SCALE GENOMIC DNA]</scope>
    <source>
        <strain evidence="10">NRRL Y-2460</strain>
    </source>
</reference>
<dbReference type="STRING" id="669874.A0A1E4TZC5"/>
<evidence type="ECO:0000256" key="4">
    <source>
        <dbReference type="ARBA" id="ARBA00022801"/>
    </source>
</evidence>
<comment type="similarity">
    <text evidence="1">Belongs to the isochorismatase family.</text>
</comment>
<name>A0A1E4TZC5_PACTA</name>
<dbReference type="Pfam" id="PF00857">
    <property type="entry name" value="Isochorismatase"/>
    <property type="match status" value="1"/>
</dbReference>
<dbReference type="EMBL" id="KV454012">
    <property type="protein sequence ID" value="ODV97095.1"/>
    <property type="molecule type" value="Genomic_DNA"/>
</dbReference>
<dbReference type="GO" id="GO:0000183">
    <property type="term" value="P:rDNA heterochromatin formation"/>
    <property type="evidence" value="ECO:0007669"/>
    <property type="project" value="EnsemblFungi"/>
</dbReference>
<dbReference type="Gene3D" id="3.40.50.850">
    <property type="entry name" value="Isochorismatase-like"/>
    <property type="match status" value="1"/>
</dbReference>
<dbReference type="GO" id="GO:0031509">
    <property type="term" value="P:subtelomeric heterochromatin formation"/>
    <property type="evidence" value="ECO:0007669"/>
    <property type="project" value="EnsemblFungi"/>
</dbReference>
<dbReference type="InterPro" id="IPR000868">
    <property type="entry name" value="Isochorismatase-like_dom"/>
</dbReference>
<dbReference type="PANTHER" id="PTHR11080:SF2">
    <property type="entry name" value="LD05707P"/>
    <property type="match status" value="1"/>
</dbReference>
<dbReference type="EC" id="3.5.1.19" evidence="6"/>
<evidence type="ECO:0000313" key="10">
    <source>
        <dbReference type="Proteomes" id="UP000094236"/>
    </source>
</evidence>
<dbReference type="Proteomes" id="UP000094236">
    <property type="component" value="Unassembled WGS sequence"/>
</dbReference>
<keyword evidence="2" id="KW-0662">Pyridine nucleotide biosynthesis</keyword>
<proteinExistence type="inferred from homology"/>
<accession>A0A1E4TZC5</accession>
<dbReference type="PANTHER" id="PTHR11080">
    <property type="entry name" value="PYRAZINAMIDASE/NICOTINAMIDASE"/>
    <property type="match status" value="1"/>
</dbReference>
<dbReference type="GO" id="GO:0046872">
    <property type="term" value="F:metal ion binding"/>
    <property type="evidence" value="ECO:0007669"/>
    <property type="project" value="UniProtKB-KW"/>
</dbReference>
<evidence type="ECO:0000256" key="5">
    <source>
        <dbReference type="ARBA" id="ARBA00037900"/>
    </source>
</evidence>
<evidence type="ECO:0000259" key="8">
    <source>
        <dbReference type="Pfam" id="PF00857"/>
    </source>
</evidence>
<dbReference type="SUPFAM" id="SSF52499">
    <property type="entry name" value="Isochorismatase-like hydrolases"/>
    <property type="match status" value="1"/>
</dbReference>
<dbReference type="InterPro" id="IPR036380">
    <property type="entry name" value="Isochorismatase-like_sf"/>
</dbReference>
<comment type="pathway">
    <text evidence="5">Cofactor biosynthesis; nicotinate biosynthesis; nicotinate from nicotinamide: step 1/1.</text>
</comment>
<protein>
    <recommendedName>
        <fullName evidence="6">nicotinamidase</fullName>
        <ecNumber evidence="6">3.5.1.19</ecNumber>
    </recommendedName>
    <alternativeName>
        <fullName evidence="7">Nicotinamide deamidase</fullName>
    </alternativeName>
</protein>
<evidence type="ECO:0000256" key="1">
    <source>
        <dbReference type="ARBA" id="ARBA00006336"/>
    </source>
</evidence>
<feature type="domain" description="Isochorismatase-like" evidence="8">
    <location>
        <begin position="8"/>
        <end position="211"/>
    </location>
</feature>